<protein>
    <submittedName>
        <fullName evidence="1">Uncharacterized protein</fullName>
    </submittedName>
</protein>
<sequence>MFAILEPITFPKAISEEPSNAACKLTSNSGADVANETTVIPMTSLEILNLKDNATEERTKNSPPITNKISPKITQSKLMKNNFQRRYYFHSFYNKN</sequence>
<name>A0A8J2TUN1_9FLAO</name>
<gene>
    <name evidence="1" type="ORF">GCM10011531_17830</name>
</gene>
<evidence type="ECO:0000313" key="1">
    <source>
        <dbReference type="EMBL" id="GFZ87097.1"/>
    </source>
</evidence>
<dbReference type="Proteomes" id="UP000598120">
    <property type="component" value="Unassembled WGS sequence"/>
</dbReference>
<reference evidence="1 2" key="1">
    <citation type="journal article" date="2014" name="Int. J. Syst. Evol. Microbiol.">
        <title>Complete genome sequence of Corynebacterium casei LMG S-19264T (=DSM 44701T), isolated from a smear-ripened cheese.</title>
        <authorList>
            <consortium name="US DOE Joint Genome Institute (JGI-PGF)"/>
            <person name="Walter F."/>
            <person name="Albersmeier A."/>
            <person name="Kalinowski J."/>
            <person name="Ruckert C."/>
        </authorList>
    </citation>
    <scope>NUCLEOTIDE SEQUENCE [LARGE SCALE GENOMIC DNA]</scope>
    <source>
        <strain evidence="1 2">CGMCC 1.15295</strain>
    </source>
</reference>
<dbReference type="EMBL" id="BMIC01000003">
    <property type="protein sequence ID" value="GFZ87097.1"/>
    <property type="molecule type" value="Genomic_DNA"/>
</dbReference>
<accession>A0A8J2TUN1</accession>
<proteinExistence type="predicted"/>
<keyword evidence="2" id="KW-1185">Reference proteome</keyword>
<evidence type="ECO:0000313" key="2">
    <source>
        <dbReference type="Proteomes" id="UP000598120"/>
    </source>
</evidence>
<organism evidence="1 2">
    <name type="scientific">Aquaticitalea lipolytica</name>
    <dbReference type="NCBI Taxonomy" id="1247562"/>
    <lineage>
        <taxon>Bacteria</taxon>
        <taxon>Pseudomonadati</taxon>
        <taxon>Bacteroidota</taxon>
        <taxon>Flavobacteriia</taxon>
        <taxon>Flavobacteriales</taxon>
        <taxon>Flavobacteriaceae</taxon>
        <taxon>Aquaticitalea</taxon>
    </lineage>
</organism>
<comment type="caution">
    <text evidence="1">The sequence shown here is derived from an EMBL/GenBank/DDBJ whole genome shotgun (WGS) entry which is preliminary data.</text>
</comment>
<dbReference type="AlphaFoldDB" id="A0A8J2TUN1"/>